<evidence type="ECO:0000259" key="3">
    <source>
        <dbReference type="Pfam" id="PF13194"/>
    </source>
</evidence>
<organism evidence="4 5">
    <name type="scientific">Rhodococcus koreensis</name>
    <dbReference type="NCBI Taxonomy" id="99653"/>
    <lineage>
        <taxon>Bacteria</taxon>
        <taxon>Bacillati</taxon>
        <taxon>Actinomycetota</taxon>
        <taxon>Actinomycetes</taxon>
        <taxon>Mycobacteriales</taxon>
        <taxon>Nocardiaceae</taxon>
        <taxon>Rhodococcus</taxon>
    </lineage>
</organism>
<feature type="transmembrane region" description="Helical" evidence="1">
    <location>
        <begin position="250"/>
        <end position="273"/>
    </location>
</feature>
<keyword evidence="1" id="KW-1133">Transmembrane helix</keyword>
<feature type="transmembrane region" description="Helical" evidence="1">
    <location>
        <begin position="157"/>
        <end position="175"/>
    </location>
</feature>
<dbReference type="EMBL" id="FNSV01000007">
    <property type="protein sequence ID" value="SED94927.1"/>
    <property type="molecule type" value="Genomic_DNA"/>
</dbReference>
<feature type="transmembrane region" description="Helical" evidence="1">
    <location>
        <begin position="326"/>
        <end position="344"/>
    </location>
</feature>
<dbReference type="Proteomes" id="UP000183561">
    <property type="component" value="Unassembled WGS sequence"/>
</dbReference>
<dbReference type="AlphaFoldDB" id="A0A1H5EUQ7"/>
<keyword evidence="5" id="KW-1185">Reference proteome</keyword>
<name>A0A1H5EUQ7_9NOCA</name>
<dbReference type="PANTHER" id="PTHR39084">
    <property type="entry name" value="MEMBRANE PROTEIN-RELATED"/>
    <property type="match status" value="1"/>
</dbReference>
<proteinExistence type="predicted"/>
<feature type="transmembrane region" description="Helical" evidence="1">
    <location>
        <begin position="15"/>
        <end position="32"/>
    </location>
</feature>
<dbReference type="InterPro" id="IPR049177">
    <property type="entry name" value="MgtC_SapB_SrpB_YhiD_N"/>
</dbReference>
<evidence type="ECO:0000259" key="2">
    <source>
        <dbReference type="Pfam" id="PF02308"/>
    </source>
</evidence>
<gene>
    <name evidence="4" type="ORF">SAMN04490239_9384</name>
</gene>
<dbReference type="Pfam" id="PF13194">
    <property type="entry name" value="DUF4010"/>
    <property type="match status" value="1"/>
</dbReference>
<keyword evidence="1" id="KW-0812">Transmembrane</keyword>
<dbReference type="InterPro" id="IPR025105">
    <property type="entry name" value="DUF4010"/>
</dbReference>
<reference evidence="5" key="1">
    <citation type="submission" date="2016-10" db="EMBL/GenBank/DDBJ databases">
        <authorList>
            <person name="Varghese N."/>
            <person name="Submissions S."/>
        </authorList>
    </citation>
    <scope>NUCLEOTIDE SEQUENCE [LARGE SCALE GENOMIC DNA]</scope>
    <source>
        <strain evidence="5">DSM 44498</strain>
    </source>
</reference>
<dbReference type="PANTHER" id="PTHR39084:SF1">
    <property type="entry name" value="DUF4010 DOMAIN-CONTAINING PROTEIN"/>
    <property type="match status" value="1"/>
</dbReference>
<protein>
    <submittedName>
        <fullName evidence="4">Uncharacterized membrane protein, DUF4010 family</fullName>
    </submittedName>
</protein>
<evidence type="ECO:0000313" key="5">
    <source>
        <dbReference type="Proteomes" id="UP000183561"/>
    </source>
</evidence>
<feature type="domain" description="DUF4010" evidence="3">
    <location>
        <begin position="198"/>
        <end position="412"/>
    </location>
</feature>
<feature type="transmembrane region" description="Helical" evidence="1">
    <location>
        <begin position="128"/>
        <end position="145"/>
    </location>
</feature>
<dbReference type="Pfam" id="PF02308">
    <property type="entry name" value="MgtC"/>
    <property type="match status" value="1"/>
</dbReference>
<evidence type="ECO:0000256" key="1">
    <source>
        <dbReference type="SAM" id="Phobius"/>
    </source>
</evidence>
<feature type="transmembrane region" description="Helical" evidence="1">
    <location>
        <begin position="75"/>
        <end position="93"/>
    </location>
</feature>
<feature type="transmembrane region" description="Helical" evidence="1">
    <location>
        <begin position="414"/>
        <end position="439"/>
    </location>
</feature>
<keyword evidence="1" id="KW-0472">Membrane</keyword>
<feature type="transmembrane region" description="Helical" evidence="1">
    <location>
        <begin position="351"/>
        <end position="367"/>
    </location>
</feature>
<feature type="transmembrane region" description="Helical" evidence="1">
    <location>
        <begin position="379"/>
        <end position="402"/>
    </location>
</feature>
<feature type="transmembrane region" description="Helical" evidence="1">
    <location>
        <begin position="190"/>
        <end position="209"/>
    </location>
</feature>
<feature type="domain" description="MgtC/SapB/SrpB/YhiD N-terminal" evidence="2">
    <location>
        <begin position="22"/>
        <end position="147"/>
    </location>
</feature>
<accession>A0A1H5EUQ7</accession>
<evidence type="ECO:0000313" key="4">
    <source>
        <dbReference type="EMBL" id="SED94927.1"/>
    </source>
</evidence>
<sequence>MTGQWNSVVVDIAEFHAYGYAAALLIGLGLGIEREHTARTPPDGEDPGSWELPGARTFPLIALAGAIATHLGTEVVTAAFVGIAALIVGWYWVRTHIPPRPDVGTTTAFAALVAFLLGALAWHYPSLAVALGVIVLVLLSVKYPMHQFAERMIDERDITDFCVLLAIAFLVLPLLPDRDVGPYGALNPATIGRLLLMLSLIGWMGYVATRILGPRWGLLIVGFGGGFVSGAATTAVMARTARREHDSPDALPAALIVNLSTIVLVVGITWVVNAEVSAQLALIFGGAAALVVAETAVLVLRGSHDRTPASGGEQAQPATGLLDRPISVPTTLSLAGILLVLLIMTKGAADMFGGGGVIAASAVGGFADAHSSSLAAASAAGAEITVGTATAAAVVAVGTNLLTKLVLAAVAGSFRFAVTLAVWLAPPVAVTALTVWVVLVR</sequence>
<feature type="transmembrane region" description="Helical" evidence="1">
    <location>
        <begin position="280"/>
        <end position="300"/>
    </location>
</feature>
<feature type="transmembrane region" description="Helical" evidence="1">
    <location>
        <begin position="216"/>
        <end position="238"/>
    </location>
</feature>